<evidence type="ECO:0008006" key="4">
    <source>
        <dbReference type="Google" id="ProtNLM"/>
    </source>
</evidence>
<gene>
    <name evidence="2" type="primary">Contig12114.g12950</name>
    <name evidence="2" type="ORF">STYLEM_166</name>
</gene>
<dbReference type="InParanoid" id="A0A077ZPB1"/>
<reference evidence="2 3" key="1">
    <citation type="submission" date="2014-06" db="EMBL/GenBank/DDBJ databases">
        <authorList>
            <person name="Swart Estienne"/>
        </authorList>
    </citation>
    <scope>NUCLEOTIDE SEQUENCE [LARGE SCALE GENOMIC DNA]</scope>
    <source>
        <strain evidence="2 3">130c</strain>
    </source>
</reference>
<dbReference type="GO" id="GO:0016020">
    <property type="term" value="C:membrane"/>
    <property type="evidence" value="ECO:0007669"/>
    <property type="project" value="GOC"/>
</dbReference>
<evidence type="ECO:0000256" key="1">
    <source>
        <dbReference type="ARBA" id="ARBA00022679"/>
    </source>
</evidence>
<dbReference type="InterPro" id="IPR051706">
    <property type="entry name" value="Glycosyltransferase_domain"/>
</dbReference>
<dbReference type="InterPro" id="IPR029044">
    <property type="entry name" value="Nucleotide-diphossugar_trans"/>
</dbReference>
<dbReference type="Gene3D" id="3.90.550.20">
    <property type="match status" value="1"/>
</dbReference>
<protein>
    <recommendedName>
        <fullName evidence="4">GT44 domain-containing protein</fullName>
    </recommendedName>
</protein>
<dbReference type="PANTHER" id="PTHR32385">
    <property type="entry name" value="MANNOSYL PHOSPHORYLINOSITOL CERAMIDE SYNTHASE"/>
    <property type="match status" value="1"/>
</dbReference>
<dbReference type="InterPro" id="IPR007577">
    <property type="entry name" value="GlycoTrfase_DXD_sugar-bd_CS"/>
</dbReference>
<dbReference type="GO" id="GO:0000030">
    <property type="term" value="F:mannosyltransferase activity"/>
    <property type="evidence" value="ECO:0007669"/>
    <property type="project" value="TreeGrafter"/>
</dbReference>
<proteinExistence type="predicted"/>
<dbReference type="Proteomes" id="UP000039865">
    <property type="component" value="Unassembled WGS sequence"/>
</dbReference>
<keyword evidence="1" id="KW-0808">Transferase</keyword>
<dbReference type="Pfam" id="PF04488">
    <property type="entry name" value="Gly_transf_sug"/>
    <property type="match status" value="1"/>
</dbReference>
<dbReference type="SUPFAM" id="SSF53448">
    <property type="entry name" value="Nucleotide-diphospho-sugar transferases"/>
    <property type="match status" value="1"/>
</dbReference>
<name>A0A077ZPB1_STYLE</name>
<keyword evidence="3" id="KW-1185">Reference proteome</keyword>
<dbReference type="GO" id="GO:0051999">
    <property type="term" value="P:mannosyl-inositol phosphorylceramide biosynthetic process"/>
    <property type="evidence" value="ECO:0007669"/>
    <property type="project" value="TreeGrafter"/>
</dbReference>
<evidence type="ECO:0000313" key="2">
    <source>
        <dbReference type="EMBL" id="CDW71225.1"/>
    </source>
</evidence>
<evidence type="ECO:0000313" key="3">
    <source>
        <dbReference type="Proteomes" id="UP000039865"/>
    </source>
</evidence>
<dbReference type="PANTHER" id="PTHR32385:SF15">
    <property type="entry name" value="INOSITOL PHOSPHOCERAMIDE MANNOSYLTRANSFERASE 1"/>
    <property type="match status" value="1"/>
</dbReference>
<sequence>MITANVLDFCYYPKSIFYANTELFSRDVNRLMMKRKNITNITIREYNQIIMKNSDTSKYQKEIIYSKNDTPRIPFITHRIWLTDPYDPKEMQQVLPEIISQIQSTQKQFDISAKQHNQKWNHYLWVQEQNLIPQTIQLFEQMGFRIKLLSELKEMKIQRVQKQFSYYLEDLRMIGAASDFIRGIIVKENGGVYLDNDYYFESWDYNINYYFDFLGVQMGVTPTLRGINNAFFAAKQDHPIIQNYFTLMMDVFKFEDEEKERPLFLNSCSFRTTASTIFGTGPPIISLAAMNFINQSGNQDIIVNKEYSGIFNHQTIQIIDEKGEQKELKIEFIGKDIQTQTWRRDMQDSTIFGWPQFNSF</sequence>
<accession>A0A077ZPB1</accession>
<organism evidence="2 3">
    <name type="scientific">Stylonychia lemnae</name>
    <name type="common">Ciliate</name>
    <dbReference type="NCBI Taxonomy" id="5949"/>
    <lineage>
        <taxon>Eukaryota</taxon>
        <taxon>Sar</taxon>
        <taxon>Alveolata</taxon>
        <taxon>Ciliophora</taxon>
        <taxon>Intramacronucleata</taxon>
        <taxon>Spirotrichea</taxon>
        <taxon>Stichotrichia</taxon>
        <taxon>Sporadotrichida</taxon>
        <taxon>Oxytrichidae</taxon>
        <taxon>Stylonychinae</taxon>
        <taxon>Stylonychia</taxon>
    </lineage>
</organism>
<dbReference type="AlphaFoldDB" id="A0A077ZPB1"/>
<dbReference type="EMBL" id="CCKQ01000157">
    <property type="protein sequence ID" value="CDW71225.1"/>
    <property type="molecule type" value="Genomic_DNA"/>
</dbReference>